<name>A0AAD7FIU4_MYCRO</name>
<evidence type="ECO:0000256" key="1">
    <source>
        <dbReference type="SAM" id="MobiDB-lite"/>
    </source>
</evidence>
<protein>
    <submittedName>
        <fullName evidence="2">Uncharacterized protein</fullName>
    </submittedName>
</protein>
<feature type="region of interest" description="Disordered" evidence="1">
    <location>
        <begin position="18"/>
        <end position="67"/>
    </location>
</feature>
<evidence type="ECO:0000313" key="2">
    <source>
        <dbReference type="EMBL" id="KAJ7622992.1"/>
    </source>
</evidence>
<evidence type="ECO:0000313" key="3">
    <source>
        <dbReference type="Proteomes" id="UP001221757"/>
    </source>
</evidence>
<keyword evidence="3" id="KW-1185">Reference proteome</keyword>
<comment type="caution">
    <text evidence="2">The sequence shown here is derived from an EMBL/GenBank/DDBJ whole genome shotgun (WGS) entry which is preliminary data.</text>
</comment>
<organism evidence="2 3">
    <name type="scientific">Mycena rosella</name>
    <name type="common">Pink bonnet</name>
    <name type="synonym">Agaricus rosellus</name>
    <dbReference type="NCBI Taxonomy" id="1033263"/>
    <lineage>
        <taxon>Eukaryota</taxon>
        <taxon>Fungi</taxon>
        <taxon>Dikarya</taxon>
        <taxon>Basidiomycota</taxon>
        <taxon>Agaricomycotina</taxon>
        <taxon>Agaricomycetes</taxon>
        <taxon>Agaricomycetidae</taxon>
        <taxon>Agaricales</taxon>
        <taxon>Marasmiineae</taxon>
        <taxon>Mycenaceae</taxon>
        <taxon>Mycena</taxon>
    </lineage>
</organism>
<accession>A0AAD7FIU4</accession>
<sequence>MPVLDPPRLLRPIPYIPETIGYELPPAPTADDYDDDRAQHASTARQARQRRPLRRAQPRRGRAGRVRCRQRRIARVWEADGPGDPRGALRAPWGPRRSEGGVQRRGGGLRGGGHGAAKRVGGGAQALCRRARTRDGRGRRGTHRARTGQRDYGVQVLKRRSRGRGHGKRGLGPQSVRLEGADPPFDSSTPGTVGSDEESVYELDGRAPHPVRVGVDDAE</sequence>
<dbReference type="Proteomes" id="UP001221757">
    <property type="component" value="Unassembled WGS sequence"/>
</dbReference>
<proteinExistence type="predicted"/>
<feature type="compositionally biased region" description="Basic residues" evidence="1">
    <location>
        <begin position="47"/>
        <end position="67"/>
    </location>
</feature>
<dbReference type="AlphaFoldDB" id="A0AAD7FIU4"/>
<feature type="compositionally biased region" description="Basic residues" evidence="1">
    <location>
        <begin position="157"/>
        <end position="169"/>
    </location>
</feature>
<reference evidence="2" key="1">
    <citation type="submission" date="2023-03" db="EMBL/GenBank/DDBJ databases">
        <title>Massive genome expansion in bonnet fungi (Mycena s.s.) driven by repeated elements and novel gene families across ecological guilds.</title>
        <authorList>
            <consortium name="Lawrence Berkeley National Laboratory"/>
            <person name="Harder C.B."/>
            <person name="Miyauchi S."/>
            <person name="Viragh M."/>
            <person name="Kuo A."/>
            <person name="Thoen E."/>
            <person name="Andreopoulos B."/>
            <person name="Lu D."/>
            <person name="Skrede I."/>
            <person name="Drula E."/>
            <person name="Henrissat B."/>
            <person name="Morin E."/>
            <person name="Kohler A."/>
            <person name="Barry K."/>
            <person name="LaButti K."/>
            <person name="Morin E."/>
            <person name="Salamov A."/>
            <person name="Lipzen A."/>
            <person name="Mereny Z."/>
            <person name="Hegedus B."/>
            <person name="Baldrian P."/>
            <person name="Stursova M."/>
            <person name="Weitz H."/>
            <person name="Taylor A."/>
            <person name="Grigoriev I.V."/>
            <person name="Nagy L.G."/>
            <person name="Martin F."/>
            <person name="Kauserud H."/>
        </authorList>
    </citation>
    <scope>NUCLEOTIDE SEQUENCE</scope>
    <source>
        <strain evidence="2">CBHHK067</strain>
    </source>
</reference>
<feature type="compositionally biased region" description="Gly residues" evidence="1">
    <location>
        <begin position="103"/>
        <end position="124"/>
    </location>
</feature>
<dbReference type="EMBL" id="JARKIE010000635">
    <property type="protein sequence ID" value="KAJ7622992.1"/>
    <property type="molecule type" value="Genomic_DNA"/>
</dbReference>
<feature type="region of interest" description="Disordered" evidence="1">
    <location>
        <begin position="79"/>
        <end position="219"/>
    </location>
</feature>
<gene>
    <name evidence="2" type="ORF">B0H17DRAFT_1112139</name>
</gene>